<feature type="active site" evidence="4">
    <location>
        <position position="35"/>
    </location>
</feature>
<gene>
    <name evidence="4" type="primary">msrA</name>
    <name evidence="7" type="ORF">Tel_05030</name>
</gene>
<evidence type="ECO:0000313" key="8">
    <source>
        <dbReference type="Proteomes" id="UP000055136"/>
    </source>
</evidence>
<dbReference type="GO" id="GO:0033744">
    <property type="term" value="F:L-methionine:thioredoxin-disulfide S-oxidoreductase activity"/>
    <property type="evidence" value="ECO:0007669"/>
    <property type="project" value="RHEA"/>
</dbReference>
<feature type="domain" description="Peptide methionine sulphoxide reductase MsrA" evidence="6">
    <location>
        <begin position="29"/>
        <end position="179"/>
    </location>
</feature>
<dbReference type="Pfam" id="PF01625">
    <property type="entry name" value="PMSR"/>
    <property type="match status" value="1"/>
</dbReference>
<organism evidence="7 8">
    <name type="scientific">Candidatus Tenderia electrophaga</name>
    <dbReference type="NCBI Taxonomy" id="1748243"/>
    <lineage>
        <taxon>Bacteria</taxon>
        <taxon>Pseudomonadati</taxon>
        <taxon>Pseudomonadota</taxon>
        <taxon>Gammaproteobacteria</taxon>
        <taxon>Candidatus Tenderiales</taxon>
        <taxon>Candidatus Tenderiaceae</taxon>
        <taxon>Candidatus Tenderia</taxon>
    </lineage>
</organism>
<protein>
    <recommendedName>
        <fullName evidence="4">Peptide methionine sulfoxide reductase MsrA</fullName>
        <shortName evidence="4">Protein-methionine-S-oxide reductase</shortName>
        <ecNumber evidence="4">1.8.4.11</ecNumber>
    </recommendedName>
    <alternativeName>
        <fullName evidence="4">Peptide-methionine (S)-S-oxide reductase</fullName>
        <shortName evidence="4">Peptide Met(O) reductase</shortName>
    </alternativeName>
</protein>
<dbReference type="SUPFAM" id="SSF55068">
    <property type="entry name" value="Peptide methionine sulfoxide reductase"/>
    <property type="match status" value="1"/>
</dbReference>
<dbReference type="STRING" id="1748243.Tel_05030"/>
<name>A0A0S2TBQ8_9GAMM</name>
<keyword evidence="1 4" id="KW-0560">Oxidoreductase</keyword>
<dbReference type="NCBIfam" id="TIGR00401">
    <property type="entry name" value="msrA"/>
    <property type="match status" value="1"/>
</dbReference>
<dbReference type="EC" id="1.8.4.11" evidence="4"/>
<dbReference type="KEGG" id="tee:Tel_05030"/>
<dbReference type="Gene3D" id="3.30.1060.10">
    <property type="entry name" value="Peptide methionine sulphoxide reductase MsrA"/>
    <property type="match status" value="1"/>
</dbReference>
<evidence type="ECO:0000313" key="7">
    <source>
        <dbReference type="EMBL" id="ALP52559.1"/>
    </source>
</evidence>
<dbReference type="InterPro" id="IPR036509">
    <property type="entry name" value="Met_Sox_Rdtase_MsrA_sf"/>
</dbReference>
<dbReference type="EMBL" id="CP013099">
    <property type="protein sequence ID" value="ALP52559.1"/>
    <property type="molecule type" value="Genomic_DNA"/>
</dbReference>
<keyword evidence="5" id="KW-0732">Signal</keyword>
<comment type="catalytic activity">
    <reaction evidence="2 4">
        <text>L-methionyl-[protein] + [thioredoxin]-disulfide + H2O = L-methionyl-(S)-S-oxide-[protein] + [thioredoxin]-dithiol</text>
        <dbReference type="Rhea" id="RHEA:14217"/>
        <dbReference type="Rhea" id="RHEA-COMP:10698"/>
        <dbReference type="Rhea" id="RHEA-COMP:10700"/>
        <dbReference type="Rhea" id="RHEA-COMP:12313"/>
        <dbReference type="Rhea" id="RHEA-COMP:12315"/>
        <dbReference type="ChEBI" id="CHEBI:15377"/>
        <dbReference type="ChEBI" id="CHEBI:16044"/>
        <dbReference type="ChEBI" id="CHEBI:29950"/>
        <dbReference type="ChEBI" id="CHEBI:44120"/>
        <dbReference type="ChEBI" id="CHEBI:50058"/>
        <dbReference type="EC" id="1.8.4.11"/>
    </reaction>
</comment>
<dbReference type="Proteomes" id="UP000055136">
    <property type="component" value="Chromosome"/>
</dbReference>
<evidence type="ECO:0000256" key="2">
    <source>
        <dbReference type="ARBA" id="ARBA00047806"/>
    </source>
</evidence>
<dbReference type="GO" id="GO:0008113">
    <property type="term" value="F:peptide-methionine (S)-S-oxide reductase activity"/>
    <property type="evidence" value="ECO:0007669"/>
    <property type="project" value="UniProtKB-UniRule"/>
</dbReference>
<feature type="signal peptide" evidence="5">
    <location>
        <begin position="1"/>
        <end position="24"/>
    </location>
</feature>
<evidence type="ECO:0000259" key="6">
    <source>
        <dbReference type="Pfam" id="PF01625"/>
    </source>
</evidence>
<comment type="catalytic activity">
    <reaction evidence="3 4">
        <text>[thioredoxin]-disulfide + L-methionine + H2O = L-methionine (S)-S-oxide + [thioredoxin]-dithiol</text>
        <dbReference type="Rhea" id="RHEA:19993"/>
        <dbReference type="Rhea" id="RHEA-COMP:10698"/>
        <dbReference type="Rhea" id="RHEA-COMP:10700"/>
        <dbReference type="ChEBI" id="CHEBI:15377"/>
        <dbReference type="ChEBI" id="CHEBI:29950"/>
        <dbReference type="ChEBI" id="CHEBI:50058"/>
        <dbReference type="ChEBI" id="CHEBI:57844"/>
        <dbReference type="ChEBI" id="CHEBI:58772"/>
        <dbReference type="EC" id="1.8.4.11"/>
    </reaction>
</comment>
<accession>A0A0S2TBQ8</accession>
<reference evidence="7" key="1">
    <citation type="submission" date="2015-10" db="EMBL/GenBank/DDBJ databases">
        <title>Description of Candidatus Tenderia electrophaga gen. nov, sp. nov., an Uncultivated Electroautotroph from a Biocathode Enrichment.</title>
        <authorList>
            <person name="Eddie B.J."/>
            <person name="Malanoski A.P."/>
            <person name="Wang Z."/>
            <person name="Hall R.J."/>
            <person name="Oh S.D."/>
            <person name="Heiner C."/>
            <person name="Lin B."/>
            <person name="Strycharz-Glaven S.M."/>
        </authorList>
    </citation>
    <scope>NUCLEOTIDE SEQUENCE [LARGE SCALE GENOMIC DNA]</scope>
    <source>
        <strain evidence="7">NRL1</strain>
    </source>
</reference>
<dbReference type="PANTHER" id="PTHR43774:SF1">
    <property type="entry name" value="PEPTIDE METHIONINE SULFOXIDE REDUCTASE MSRA 2"/>
    <property type="match status" value="1"/>
</dbReference>
<proteinExistence type="inferred from homology"/>
<evidence type="ECO:0000256" key="5">
    <source>
        <dbReference type="SAM" id="SignalP"/>
    </source>
</evidence>
<feature type="chain" id="PRO_5006604911" description="Peptide methionine sulfoxide reductase MsrA" evidence="5">
    <location>
        <begin position="25"/>
        <end position="203"/>
    </location>
</feature>
<evidence type="ECO:0000256" key="4">
    <source>
        <dbReference type="HAMAP-Rule" id="MF_01401"/>
    </source>
</evidence>
<comment type="function">
    <text evidence="4">Has an important function as a repair enzyme for proteins that have been inactivated by oxidation. Catalyzes the reversible oxidation-reduction of methionine sulfoxide in proteins to methionine.</text>
</comment>
<sequence>MNSLKCRFLLLIMVGAAFALPARAATESAIFAGGCFWCVESDFDKLDGVISTTSGYIGGHVDDPSYKQVSRGGTGHTEAVKIAYDPDKISYRELVDYLWHTIDPTVKDRQFCDHGDQYRTGIFYLNQDQRRAAEASKQAVQQTKPFEAPIVTEITAAGEFYPAEEYHQDYYQKNPVRYKFYRWNCGRDQRLEQLWGDKAASHS</sequence>
<dbReference type="PANTHER" id="PTHR43774">
    <property type="entry name" value="PEPTIDE METHIONINE SULFOXIDE REDUCTASE"/>
    <property type="match status" value="1"/>
</dbReference>
<dbReference type="HAMAP" id="MF_01401">
    <property type="entry name" value="MsrA"/>
    <property type="match status" value="1"/>
</dbReference>
<dbReference type="InterPro" id="IPR002569">
    <property type="entry name" value="Met_Sox_Rdtase_MsrA_dom"/>
</dbReference>
<comment type="similarity">
    <text evidence="4">Belongs to the MsrA Met sulfoxide reductase family.</text>
</comment>
<evidence type="ECO:0000256" key="1">
    <source>
        <dbReference type="ARBA" id="ARBA00023002"/>
    </source>
</evidence>
<evidence type="ECO:0000256" key="3">
    <source>
        <dbReference type="ARBA" id="ARBA00048782"/>
    </source>
</evidence>
<dbReference type="AlphaFoldDB" id="A0A0S2TBQ8"/>
<keyword evidence="8" id="KW-1185">Reference proteome</keyword>